<reference evidence="1" key="1">
    <citation type="submission" date="2011-11" db="EMBL/GenBank/DDBJ databases">
        <title>The Genome Sequence of Fusarium oxysporum PHW808.</title>
        <authorList>
            <consortium name="The Broad Institute Genome Sequencing Platform"/>
            <person name="Ma L.-J."/>
            <person name="Gale L.R."/>
            <person name="Schwartz D.C."/>
            <person name="Zhou S."/>
            <person name="Corby-Kistler H."/>
            <person name="Young S.K."/>
            <person name="Zeng Q."/>
            <person name="Gargeya S."/>
            <person name="Fitzgerald M."/>
            <person name="Haas B."/>
            <person name="Abouelleil A."/>
            <person name="Alvarado L."/>
            <person name="Arachchi H.M."/>
            <person name="Berlin A."/>
            <person name="Brown A."/>
            <person name="Chapman S.B."/>
            <person name="Chen Z."/>
            <person name="Dunbar C."/>
            <person name="Freedman E."/>
            <person name="Gearin G."/>
            <person name="Goldberg J."/>
            <person name="Griggs A."/>
            <person name="Gujja S."/>
            <person name="Heiman D."/>
            <person name="Howarth C."/>
            <person name="Larson L."/>
            <person name="Lui A."/>
            <person name="MacDonald P.J.P."/>
            <person name="Montmayeur A."/>
            <person name="Murphy C."/>
            <person name="Neiman D."/>
            <person name="Pearson M."/>
            <person name="Priest M."/>
            <person name="Roberts A."/>
            <person name="Saif S."/>
            <person name="Shea T."/>
            <person name="Shenoy N."/>
            <person name="Sisk P."/>
            <person name="Stolte C."/>
            <person name="Sykes S."/>
            <person name="Wortman J."/>
            <person name="Nusbaum C."/>
            <person name="Birren B."/>
        </authorList>
    </citation>
    <scope>NUCLEOTIDE SEQUENCE [LARGE SCALE GENOMIC DNA]</scope>
    <source>
        <strain evidence="1">54008</strain>
    </source>
</reference>
<dbReference type="HOGENOM" id="CLU_3337954_0_0_1"/>
<proteinExistence type="predicted"/>
<sequence>AVPAEVVTPVILHAKTSEEGGEWINRFGQALGVKPGKF</sequence>
<dbReference type="AlphaFoldDB" id="X0GSB2"/>
<organism evidence="1">
    <name type="scientific">Fusarium oxysporum f. sp. conglutinans race 2 54008</name>
    <dbReference type="NCBI Taxonomy" id="1089457"/>
    <lineage>
        <taxon>Eukaryota</taxon>
        <taxon>Fungi</taxon>
        <taxon>Dikarya</taxon>
        <taxon>Ascomycota</taxon>
        <taxon>Pezizomycotina</taxon>
        <taxon>Sordariomycetes</taxon>
        <taxon>Hypocreomycetidae</taxon>
        <taxon>Hypocreales</taxon>
        <taxon>Nectriaceae</taxon>
        <taxon>Fusarium</taxon>
        <taxon>Fusarium oxysporum species complex</taxon>
    </lineage>
</organism>
<evidence type="ECO:0000313" key="1">
    <source>
        <dbReference type="EMBL" id="EXL66507.1"/>
    </source>
</evidence>
<name>X0GSB2_FUSOX</name>
<feature type="non-terminal residue" evidence="1">
    <location>
        <position position="1"/>
    </location>
</feature>
<reference evidence="1" key="2">
    <citation type="submission" date="2014-03" db="EMBL/GenBank/DDBJ databases">
        <title>The Genome Annotation of Fusarium oxysporum PHW808.</title>
        <authorList>
            <consortium name="The Broad Institute Genomics Platform"/>
            <person name="Ma L.-J."/>
            <person name="Corby-Kistler H."/>
            <person name="Broz K."/>
            <person name="Gale L.R."/>
            <person name="Jonkers W."/>
            <person name="O'Donnell K."/>
            <person name="Ploetz R."/>
            <person name="Steinberg C."/>
            <person name="Schwartz D.C."/>
            <person name="VanEtten H."/>
            <person name="Zhou S."/>
            <person name="Young S.K."/>
            <person name="Zeng Q."/>
            <person name="Gargeya S."/>
            <person name="Fitzgerald M."/>
            <person name="Abouelleil A."/>
            <person name="Alvarado L."/>
            <person name="Chapman S.B."/>
            <person name="Gainer-Dewar J."/>
            <person name="Goldberg J."/>
            <person name="Griggs A."/>
            <person name="Gujja S."/>
            <person name="Hansen M."/>
            <person name="Howarth C."/>
            <person name="Imamovic A."/>
            <person name="Ireland A."/>
            <person name="Larimer J."/>
            <person name="McCowan C."/>
            <person name="Murphy C."/>
            <person name="Pearson M."/>
            <person name="Poon T.W."/>
            <person name="Priest M."/>
            <person name="Roberts A."/>
            <person name="Saif S."/>
            <person name="Shea T."/>
            <person name="Sykes S."/>
            <person name="Wortman J."/>
            <person name="Nusbaum C."/>
            <person name="Birren B."/>
        </authorList>
    </citation>
    <scope>NUCLEOTIDE SEQUENCE</scope>
    <source>
        <strain evidence="1">54008</strain>
    </source>
</reference>
<dbReference type="EMBL" id="KK033433">
    <property type="protein sequence ID" value="EXL66507.1"/>
    <property type="molecule type" value="Genomic_DNA"/>
</dbReference>
<dbReference type="Proteomes" id="UP000030676">
    <property type="component" value="Unassembled WGS sequence"/>
</dbReference>
<protein>
    <submittedName>
        <fullName evidence="1">Uncharacterized protein</fullName>
    </submittedName>
</protein>
<gene>
    <name evidence="1" type="ORF">FOPG_17314</name>
</gene>
<accession>X0GSB2</accession>